<feature type="region of interest" description="Disordered" evidence="1">
    <location>
        <begin position="76"/>
        <end position="131"/>
    </location>
</feature>
<evidence type="ECO:0000313" key="3">
    <source>
        <dbReference type="EMBL" id="SGY63473.1"/>
    </source>
</evidence>
<dbReference type="STRING" id="796604.A0A2X0N239"/>
<evidence type="ECO:0000256" key="2">
    <source>
        <dbReference type="SAM" id="Phobius"/>
    </source>
</evidence>
<dbReference type="AlphaFoldDB" id="A0A2X0N239"/>
<keyword evidence="2" id="KW-0472">Membrane</keyword>
<feature type="region of interest" description="Disordered" evidence="1">
    <location>
        <begin position="26"/>
        <end position="51"/>
    </location>
</feature>
<dbReference type="PANTHER" id="PTHR28297">
    <property type="entry name" value="FUNGAL PROTEIN"/>
    <property type="match status" value="1"/>
</dbReference>
<evidence type="ECO:0000313" key="4">
    <source>
        <dbReference type="Proteomes" id="UP000249464"/>
    </source>
</evidence>
<name>A0A2X0N239_9BASI</name>
<keyword evidence="4" id="KW-1185">Reference proteome</keyword>
<protein>
    <submittedName>
        <fullName evidence="3">BQ5605_C007g04801 protein</fullName>
    </submittedName>
</protein>
<dbReference type="Proteomes" id="UP000249464">
    <property type="component" value="Unassembled WGS sequence"/>
</dbReference>
<feature type="transmembrane region" description="Helical" evidence="2">
    <location>
        <begin position="339"/>
        <end position="363"/>
    </location>
</feature>
<keyword evidence="2" id="KW-1133">Transmembrane helix</keyword>
<evidence type="ECO:0000256" key="1">
    <source>
        <dbReference type="SAM" id="MobiDB-lite"/>
    </source>
</evidence>
<sequence>MNAPRYYTLLPWPTPSTQLWREMDQAKLETDEQAGTQHSRMTTDDTGATTGTTTTAAATTLATVTVSVTATVAGGFSSSADDDDRQPASSLARLHQPGTIGTEIPGRNSHSSEKRTPRPPNPNRSTRSPAPSFALMNPLALPVPLTTRQLLYLWLPQTIGAAILDGGINFGIACAMYRSQNNITVWDINHNTIAGDCAVTVFIQGILSFVIASSFVHADIRNGMITPFSRTWPDTTLSPNEPFPIQEPLSTRPRGAIYRAFHQRPSLRRWLRIFQGSHSNDLLVRGVPAKVWFKRLGRTIWQGAVLSAVFFLVWWPITIAIIAPIWGGRNMAHTWVPQIIKLVFAFVFGFFQNPIIACIALGAEDSVRTHNLQVHEQQVRQVEKAANPRQTTETERYRPAMSYYPQTA</sequence>
<dbReference type="EMBL" id="FQNC01000045">
    <property type="protein sequence ID" value="SGY63473.1"/>
    <property type="molecule type" value="Genomic_DNA"/>
</dbReference>
<dbReference type="PANTHER" id="PTHR28297:SF1">
    <property type="entry name" value="FUNGAL PROTEIN"/>
    <property type="match status" value="1"/>
</dbReference>
<keyword evidence="2" id="KW-0812">Transmembrane</keyword>
<dbReference type="InterPro" id="IPR018852">
    <property type="entry name" value="DUF2456"/>
</dbReference>
<accession>A0A2X0N239</accession>
<gene>
    <name evidence="3" type="primary">BQ5605_C007g04801</name>
    <name evidence="3" type="ORF">BQ5605_C007G04801</name>
</gene>
<dbReference type="Pfam" id="PF10445">
    <property type="entry name" value="DUF2456"/>
    <property type="match status" value="1"/>
</dbReference>
<reference evidence="3 4" key="1">
    <citation type="submission" date="2016-11" db="EMBL/GenBank/DDBJ databases">
        <authorList>
            <person name="Jaros S."/>
            <person name="Januszkiewicz K."/>
            <person name="Wedrychowicz H."/>
        </authorList>
    </citation>
    <scope>NUCLEOTIDE SEQUENCE [LARGE SCALE GENOMIC DNA]</scope>
</reference>
<feature type="transmembrane region" description="Helical" evidence="2">
    <location>
        <begin position="304"/>
        <end position="327"/>
    </location>
</feature>
<feature type="transmembrane region" description="Helical" evidence="2">
    <location>
        <begin position="201"/>
        <end position="220"/>
    </location>
</feature>
<proteinExistence type="predicted"/>
<organism evidence="3 4">
    <name type="scientific">Microbotryum silenes-dioicae</name>
    <dbReference type="NCBI Taxonomy" id="796604"/>
    <lineage>
        <taxon>Eukaryota</taxon>
        <taxon>Fungi</taxon>
        <taxon>Dikarya</taxon>
        <taxon>Basidiomycota</taxon>
        <taxon>Pucciniomycotina</taxon>
        <taxon>Microbotryomycetes</taxon>
        <taxon>Microbotryales</taxon>
        <taxon>Microbotryaceae</taxon>
        <taxon>Microbotryum</taxon>
    </lineage>
</organism>